<reference evidence="4 5" key="1">
    <citation type="submission" date="2018-06" db="EMBL/GenBank/DDBJ databases">
        <title>Three novel Pseudomonas species isolated from symptomatic oak.</title>
        <authorList>
            <person name="Bueno-Gonzalez V."/>
            <person name="Brady C."/>
        </authorList>
    </citation>
    <scope>NUCLEOTIDE SEQUENCE [LARGE SCALE GENOMIC DNA]</scope>
    <source>
        <strain evidence="4 5">P6B</strain>
    </source>
</reference>
<dbReference type="GO" id="GO:0005737">
    <property type="term" value="C:cytoplasm"/>
    <property type="evidence" value="ECO:0007669"/>
    <property type="project" value="TreeGrafter"/>
</dbReference>
<gene>
    <name evidence="4" type="ORF">DNK44_05770</name>
</gene>
<evidence type="ECO:0000256" key="1">
    <source>
        <dbReference type="ARBA" id="ARBA00022723"/>
    </source>
</evidence>
<evidence type="ECO:0000313" key="5">
    <source>
        <dbReference type="Proteomes" id="UP000293172"/>
    </source>
</evidence>
<dbReference type="CDD" id="cd16150">
    <property type="entry name" value="sulfatase_like"/>
    <property type="match status" value="1"/>
</dbReference>
<evidence type="ECO:0000256" key="2">
    <source>
        <dbReference type="ARBA" id="ARBA00022801"/>
    </source>
</evidence>
<dbReference type="PANTHER" id="PTHR45953">
    <property type="entry name" value="IDURONATE 2-SULFATASE"/>
    <property type="match status" value="1"/>
</dbReference>
<dbReference type="Proteomes" id="UP000293172">
    <property type="component" value="Unassembled WGS sequence"/>
</dbReference>
<dbReference type="AlphaFoldDB" id="A0A4Q9R5Q9"/>
<dbReference type="GO" id="GO:0004423">
    <property type="term" value="F:iduronate-2-sulfatase activity"/>
    <property type="evidence" value="ECO:0007669"/>
    <property type="project" value="TreeGrafter"/>
</dbReference>
<dbReference type="PANTHER" id="PTHR45953:SF1">
    <property type="entry name" value="IDURONATE 2-SULFATASE"/>
    <property type="match status" value="1"/>
</dbReference>
<accession>A0A4Q9R5Q9</accession>
<comment type="caution">
    <text evidence="4">The sequence shown here is derived from an EMBL/GenBank/DDBJ whole genome shotgun (WGS) entry which is preliminary data.</text>
</comment>
<dbReference type="SUPFAM" id="SSF53649">
    <property type="entry name" value="Alkaline phosphatase-like"/>
    <property type="match status" value="1"/>
</dbReference>
<dbReference type="GO" id="GO:0046872">
    <property type="term" value="F:metal ion binding"/>
    <property type="evidence" value="ECO:0007669"/>
    <property type="project" value="UniProtKB-KW"/>
</dbReference>
<dbReference type="OrthoDB" id="9803751at2"/>
<keyword evidence="2" id="KW-0378">Hydrolase</keyword>
<dbReference type="InterPro" id="IPR017850">
    <property type="entry name" value="Alkaline_phosphatase_core_sf"/>
</dbReference>
<protein>
    <submittedName>
        <fullName evidence="4">Sulfatase</fullName>
    </submittedName>
</protein>
<organism evidence="4 5">
    <name type="scientific">Phytopseudomonas dryadis</name>
    <dbReference type="NCBI Taxonomy" id="2487520"/>
    <lineage>
        <taxon>Bacteria</taxon>
        <taxon>Pseudomonadati</taxon>
        <taxon>Pseudomonadota</taxon>
        <taxon>Gammaproteobacteria</taxon>
        <taxon>Pseudomonadales</taxon>
        <taxon>Pseudomonadaceae</taxon>
        <taxon>Phytopseudomonas</taxon>
    </lineage>
</organism>
<evidence type="ECO:0000313" key="4">
    <source>
        <dbReference type="EMBL" id="TBU95838.1"/>
    </source>
</evidence>
<dbReference type="Gene3D" id="3.40.720.10">
    <property type="entry name" value="Alkaline Phosphatase, subunit A"/>
    <property type="match status" value="1"/>
</dbReference>
<keyword evidence="1" id="KW-0479">Metal-binding</keyword>
<sequence>MMSRPNFVVIVADQLRADCLPAFNPQTPVRTPHLDRLAERGVRFSEAFTQHSVCSPSRVSFLSGRYPHVNGHRSLQYLLGAQEPNFLRTFKDNGYHVVHAGARGDTFAAGAAELSLDEHGFADPALSSFADFIGRHRSLADADMARAHYGGERCADIVDFDEATIRTAEQWLRNAPAQPWVLYIPLIFPHPPFAVEQPWFSLYPRASVAAPRSATGPRAGFYAELAQRHGWDRLSGAQWREIRAVYYGMVSRLDSQVGRLLDALPDDSVVAFFADHGEYLGDFGLVEKWPAGVDECLVRTPLIVAGPGLAAGGESRALVELIDVFPSLLELAGLRAGHVHYGRSFLNCLRDPAASHRDEVFSEGGFRVEEVELLEDGAFPYDLKGQLQRERPELVGKVVALRNAEWTYVWRLYEPSELYHRPSDPHEQHNLAGQERYAELEQRLMARVLRWLLDTADVIETRQWERFPEVRLPRPASPR</sequence>
<proteinExistence type="predicted"/>
<feature type="domain" description="Sulfatase N-terminal" evidence="3">
    <location>
        <begin position="5"/>
        <end position="333"/>
    </location>
</feature>
<dbReference type="EMBL" id="QJUL01000006">
    <property type="protein sequence ID" value="TBU95838.1"/>
    <property type="molecule type" value="Genomic_DNA"/>
</dbReference>
<evidence type="ECO:0000259" key="3">
    <source>
        <dbReference type="Pfam" id="PF00884"/>
    </source>
</evidence>
<dbReference type="InterPro" id="IPR000917">
    <property type="entry name" value="Sulfatase_N"/>
</dbReference>
<name>A0A4Q9R5Q9_9GAMM</name>
<dbReference type="Pfam" id="PF00884">
    <property type="entry name" value="Sulfatase"/>
    <property type="match status" value="1"/>
</dbReference>